<feature type="domain" description="UspA" evidence="2">
    <location>
        <begin position="199"/>
        <end position="274"/>
    </location>
</feature>
<dbReference type="Pfam" id="PF00582">
    <property type="entry name" value="Usp"/>
    <property type="match status" value="2"/>
</dbReference>
<dbReference type="InterPro" id="IPR006016">
    <property type="entry name" value="UspA"/>
</dbReference>
<dbReference type="PANTHER" id="PTHR46268">
    <property type="entry name" value="STRESS RESPONSE PROTEIN NHAX"/>
    <property type="match status" value="1"/>
</dbReference>
<dbReference type="EMBL" id="JAPJZH010000004">
    <property type="protein sequence ID" value="MDA4845444.1"/>
    <property type="molecule type" value="Genomic_DNA"/>
</dbReference>
<organism evidence="3 4">
    <name type="scientific">Hoeflea poritis</name>
    <dbReference type="NCBI Taxonomy" id="2993659"/>
    <lineage>
        <taxon>Bacteria</taxon>
        <taxon>Pseudomonadati</taxon>
        <taxon>Pseudomonadota</taxon>
        <taxon>Alphaproteobacteria</taxon>
        <taxon>Hyphomicrobiales</taxon>
        <taxon>Rhizobiaceae</taxon>
        <taxon>Hoeflea</taxon>
    </lineage>
</organism>
<comment type="caution">
    <text evidence="3">The sequence shown here is derived from an EMBL/GenBank/DDBJ whole genome shotgun (WGS) entry which is preliminary data.</text>
</comment>
<evidence type="ECO:0000313" key="3">
    <source>
        <dbReference type="EMBL" id="MDA4845444.1"/>
    </source>
</evidence>
<dbReference type="PRINTS" id="PR01438">
    <property type="entry name" value="UNVRSLSTRESS"/>
</dbReference>
<dbReference type="InterPro" id="IPR006015">
    <property type="entry name" value="Universal_stress_UspA"/>
</dbReference>
<name>A0ABT4VL86_9HYPH</name>
<gene>
    <name evidence="3" type="ORF">OOZ53_08795</name>
</gene>
<feature type="domain" description="UspA" evidence="2">
    <location>
        <begin position="3"/>
        <end position="145"/>
    </location>
</feature>
<evidence type="ECO:0000313" key="4">
    <source>
        <dbReference type="Proteomes" id="UP001148313"/>
    </source>
</evidence>
<keyword evidence="4" id="KW-1185">Reference proteome</keyword>
<dbReference type="Proteomes" id="UP001148313">
    <property type="component" value="Unassembled WGS sequence"/>
</dbReference>
<sequence length="276" mass="30287">MAIKNILVAYNGSESSDAAVHAAVLAHEKYGAHVTGLFAHASATSRLGRYTWVPDTVRQTLDTLEADAHAGIHERFTKAIAGRVPDDRLHWIESSGESDTAVADYARMYDLTIVGRRDILQGAKRLELHPDRIAMRSGRPVLVVPRDYRPEQIHEHAVLAWDGHRTATRAMNDAMQILETKQKVTVLSIDDGERGEALDGIDVATALARHDIDVEVAEPPLGKKSVGQAILDFCDEAGAGLLVMGAYEHSMFREELFGGVTRFVLENAKLPILISH</sequence>
<protein>
    <submittedName>
        <fullName evidence="3">Universal stress protein</fullName>
    </submittedName>
</protein>
<comment type="similarity">
    <text evidence="1">Belongs to the universal stress protein A family.</text>
</comment>
<accession>A0ABT4VL86</accession>
<dbReference type="SUPFAM" id="SSF52402">
    <property type="entry name" value="Adenine nucleotide alpha hydrolases-like"/>
    <property type="match status" value="2"/>
</dbReference>
<dbReference type="PANTHER" id="PTHR46268:SF15">
    <property type="entry name" value="UNIVERSAL STRESS PROTEIN HP_0031"/>
    <property type="match status" value="1"/>
</dbReference>
<reference evidence="3" key="1">
    <citation type="submission" date="2022-11" db="EMBL/GenBank/DDBJ databases">
        <title>Hoeflea poritis sp. nov., isolated from scleractinian coral Porites lutea.</title>
        <authorList>
            <person name="Zhang G."/>
            <person name="Wei Q."/>
            <person name="Cai L."/>
        </authorList>
    </citation>
    <scope>NUCLEOTIDE SEQUENCE</scope>
    <source>
        <strain evidence="3">E7-10</strain>
    </source>
</reference>
<dbReference type="RefSeq" id="WP_271089068.1">
    <property type="nucleotide sequence ID" value="NZ_JAPJZH010000004.1"/>
</dbReference>
<dbReference type="Gene3D" id="3.40.50.12370">
    <property type="match status" value="1"/>
</dbReference>
<dbReference type="CDD" id="cd00293">
    <property type="entry name" value="USP-like"/>
    <property type="match status" value="1"/>
</dbReference>
<proteinExistence type="inferred from homology"/>
<evidence type="ECO:0000256" key="1">
    <source>
        <dbReference type="ARBA" id="ARBA00008791"/>
    </source>
</evidence>
<evidence type="ECO:0000259" key="2">
    <source>
        <dbReference type="Pfam" id="PF00582"/>
    </source>
</evidence>